<proteinExistence type="predicted"/>
<organism evidence="2 3">
    <name type="scientific">Nocardia implantans</name>
    <dbReference type="NCBI Taxonomy" id="3108168"/>
    <lineage>
        <taxon>Bacteria</taxon>
        <taxon>Bacillati</taxon>
        <taxon>Actinomycetota</taxon>
        <taxon>Actinomycetes</taxon>
        <taxon>Mycobacteriales</taxon>
        <taxon>Nocardiaceae</taxon>
        <taxon>Nocardia</taxon>
    </lineage>
</organism>
<evidence type="ECO:0000313" key="2">
    <source>
        <dbReference type="EMBL" id="MEB3512912.1"/>
    </source>
</evidence>
<protein>
    <recommendedName>
        <fullName evidence="4">HTH iclR-type domain-containing protein</fullName>
    </recommendedName>
</protein>
<name>A0ABU6AZI5_9NOCA</name>
<dbReference type="Proteomes" id="UP001348098">
    <property type="component" value="Unassembled WGS sequence"/>
</dbReference>
<reference evidence="2 3" key="1">
    <citation type="submission" date="2023-12" db="EMBL/GenBank/DDBJ databases">
        <title>novel species in genus Nocarida.</title>
        <authorList>
            <person name="Li Z."/>
        </authorList>
    </citation>
    <scope>NUCLEOTIDE SEQUENCE [LARGE SCALE GENOMIC DNA]</scope>
    <source>
        <strain evidence="2 3">CDC186</strain>
    </source>
</reference>
<dbReference type="RefSeq" id="WP_323124746.1">
    <property type="nucleotide sequence ID" value="NZ_JAYESH010000026.1"/>
</dbReference>
<accession>A0ABU6AZI5</accession>
<evidence type="ECO:0000313" key="3">
    <source>
        <dbReference type="Proteomes" id="UP001348098"/>
    </source>
</evidence>
<evidence type="ECO:0008006" key="4">
    <source>
        <dbReference type="Google" id="ProtNLM"/>
    </source>
</evidence>
<gene>
    <name evidence="2" type="ORF">U3653_23020</name>
</gene>
<comment type="caution">
    <text evidence="2">The sequence shown here is derived from an EMBL/GenBank/DDBJ whole genome shotgun (WGS) entry which is preliminary data.</text>
</comment>
<evidence type="ECO:0000256" key="1">
    <source>
        <dbReference type="SAM" id="MobiDB-lite"/>
    </source>
</evidence>
<feature type="region of interest" description="Disordered" evidence="1">
    <location>
        <begin position="1"/>
        <end position="26"/>
    </location>
</feature>
<keyword evidence="3" id="KW-1185">Reference proteome</keyword>
<dbReference type="EMBL" id="JAYKYQ010000010">
    <property type="protein sequence ID" value="MEB3512912.1"/>
    <property type="molecule type" value="Genomic_DNA"/>
</dbReference>
<sequence length="594" mass="63906">MRLIDPDTNATKGTRRLTRRPPADPAAVPVYDAAHRTRLLALDFDSKRGGPVQVAQDVAYAKAWLRACGALPVSDLNPANRGRHVLAAFAAGETHSRDEIEPVMRLLASRLPTLDIGLMLNPRTGAITPPGSATRDGAVRELDGAVDEAAAALRQGAEPGLLARLREYLGVGPDRTTPEQTSTAPVELSADLWEGVSSSARLRAPWCWRSPLPGAVEAFAVTGAMPADGRWPSRSEARASVLAACAKRGWSLDDVRARRDDSWRGLAAAYSHYSRPDEALAADWERICTRWITASSLVRSPEHRNRNLTPPEGAYGSKSALLHSDTHSRWLATAHAWVHQMWPGQQHRWTVIAVLDALAYAALVAGKTGRDGTPLVAVGVRALAGFAGLLSVGTVADVLADLRERPGSPILRIRRAVHREADCYSLVTAYSGPELDQAVAPVPADRVQLRPVHDAWKVLGLHHRAVYQLIVDTGLINVADVLAAAGVGRSTGYDTLAVLAQAGLITRGRGTVSPGPVSLDDIAAAHGLHEVRAEFLARIQRQRAQWHAWLELRHRIPADHDGGAEPPVQLAPWDLDSGLDEAIWAAQMAAGPPE</sequence>